<organism evidence="1 2">
    <name type="scientific">Halteria grandinella</name>
    <dbReference type="NCBI Taxonomy" id="5974"/>
    <lineage>
        <taxon>Eukaryota</taxon>
        <taxon>Sar</taxon>
        <taxon>Alveolata</taxon>
        <taxon>Ciliophora</taxon>
        <taxon>Intramacronucleata</taxon>
        <taxon>Spirotrichea</taxon>
        <taxon>Stichotrichia</taxon>
        <taxon>Sporadotrichida</taxon>
        <taxon>Halteriidae</taxon>
        <taxon>Halteria</taxon>
    </lineage>
</organism>
<keyword evidence="2" id="KW-1185">Reference proteome</keyword>
<proteinExistence type="predicted"/>
<reference evidence="1" key="1">
    <citation type="submission" date="2019-06" db="EMBL/GenBank/DDBJ databases">
        <authorList>
            <person name="Zheng W."/>
        </authorList>
    </citation>
    <scope>NUCLEOTIDE SEQUENCE</scope>
    <source>
        <strain evidence="1">QDHG01</strain>
    </source>
</reference>
<gene>
    <name evidence="1" type="ORF">FGO68_gene9567</name>
</gene>
<accession>A0A8J8NB62</accession>
<evidence type="ECO:0000313" key="1">
    <source>
        <dbReference type="EMBL" id="TNV71501.1"/>
    </source>
</evidence>
<dbReference type="EMBL" id="RRYP01029770">
    <property type="protein sequence ID" value="TNV71501.1"/>
    <property type="molecule type" value="Genomic_DNA"/>
</dbReference>
<protein>
    <submittedName>
        <fullName evidence="1">Uncharacterized protein</fullName>
    </submittedName>
</protein>
<comment type="caution">
    <text evidence="1">The sequence shown here is derived from an EMBL/GenBank/DDBJ whole genome shotgun (WGS) entry which is preliminary data.</text>
</comment>
<dbReference type="AlphaFoldDB" id="A0A8J8NB62"/>
<dbReference type="Proteomes" id="UP000785679">
    <property type="component" value="Unassembled WGS sequence"/>
</dbReference>
<name>A0A8J8NB62_HALGN</name>
<sequence length="69" mass="7963">MLFLRYLLNLNFKYIMIRVQSKQNIDHPLLVRMMILVKAEGFINGNMQYPAITTPKYAESNDTIAAQAS</sequence>
<evidence type="ECO:0000313" key="2">
    <source>
        <dbReference type="Proteomes" id="UP000785679"/>
    </source>
</evidence>